<dbReference type="Gene3D" id="1.20.1260.100">
    <property type="entry name" value="TspO/MBR protein"/>
    <property type="match status" value="1"/>
</dbReference>
<keyword evidence="8" id="KW-1185">Reference proteome</keyword>
<feature type="transmembrane region" description="Helical" evidence="6">
    <location>
        <begin position="24"/>
        <end position="45"/>
    </location>
</feature>
<feature type="transmembrane region" description="Helical" evidence="6">
    <location>
        <begin position="95"/>
        <end position="114"/>
    </location>
</feature>
<feature type="transmembrane region" description="Helical" evidence="6">
    <location>
        <begin position="149"/>
        <end position="168"/>
    </location>
</feature>
<dbReference type="CDD" id="cd15904">
    <property type="entry name" value="TSPO_MBR"/>
    <property type="match status" value="1"/>
</dbReference>
<keyword evidence="4 6" id="KW-1133">Transmembrane helix</keyword>
<dbReference type="InterPro" id="IPR004307">
    <property type="entry name" value="TspO_MBR"/>
</dbReference>
<comment type="caution">
    <text evidence="7">The sequence shown here is derived from an EMBL/GenBank/DDBJ whole genome shotgun (WGS) entry which is preliminary data.</text>
</comment>
<comment type="similarity">
    <text evidence="2">Belongs to the TspO/BZRP family.</text>
</comment>
<evidence type="ECO:0000256" key="1">
    <source>
        <dbReference type="ARBA" id="ARBA00004141"/>
    </source>
</evidence>
<accession>A0ABQ0TD71</accession>
<evidence type="ECO:0000313" key="7">
    <source>
        <dbReference type="EMBL" id="GED61216.1"/>
    </source>
</evidence>
<dbReference type="RefSeq" id="WP_255322550.1">
    <property type="nucleotide sequence ID" value="NZ_BJOL01000041.1"/>
</dbReference>
<evidence type="ECO:0000313" key="8">
    <source>
        <dbReference type="Proteomes" id="UP000319498"/>
    </source>
</evidence>
<feature type="transmembrane region" description="Helical" evidence="6">
    <location>
        <begin position="65"/>
        <end position="86"/>
    </location>
</feature>
<reference evidence="7 8" key="1">
    <citation type="submission" date="2019-06" db="EMBL/GenBank/DDBJ databases">
        <title>Whole genome shotgun sequence of Brevibacillus formosus NBRC 15716.</title>
        <authorList>
            <person name="Hosoyama A."/>
            <person name="Uohara A."/>
            <person name="Ohji S."/>
            <person name="Ichikawa N."/>
        </authorList>
    </citation>
    <scope>NUCLEOTIDE SEQUENCE [LARGE SCALE GENOMIC DNA]</scope>
    <source>
        <strain evidence="7 8">NBRC 15716</strain>
    </source>
</reference>
<sequence length="173" mass="20096">MKTEGPLIDIEEKEEERVTTWMRLVHYSLLFLAGVVLYSLGGIAFPDGGAWYDSLDKPDGTPPIYLLRIIWLILYALIAWSLLILIRTRQIDRELLLLYGINWFFHQLFFVLFIGYQLLVLAALDTILVMYSAWVLIRAIRPHHKIASSLLIPYFMWSVFAMCLAIGFCLRNL</sequence>
<keyword evidence="3 6" id="KW-0812">Transmembrane</keyword>
<dbReference type="Pfam" id="PF03073">
    <property type="entry name" value="TspO_MBR"/>
    <property type="match status" value="1"/>
</dbReference>
<protein>
    <submittedName>
        <fullName evidence="7">Tryptophan-rich protein TspO</fullName>
    </submittedName>
</protein>
<dbReference type="InterPro" id="IPR038330">
    <property type="entry name" value="TspO/MBR-related_sf"/>
</dbReference>
<evidence type="ECO:0000256" key="2">
    <source>
        <dbReference type="ARBA" id="ARBA00007524"/>
    </source>
</evidence>
<keyword evidence="5 6" id="KW-0472">Membrane</keyword>
<dbReference type="PANTHER" id="PTHR10057">
    <property type="entry name" value="PERIPHERAL-TYPE BENZODIAZEPINE RECEPTOR"/>
    <property type="match status" value="1"/>
</dbReference>
<dbReference type="EMBL" id="BJOL01000041">
    <property type="protein sequence ID" value="GED61216.1"/>
    <property type="molecule type" value="Genomic_DNA"/>
</dbReference>
<evidence type="ECO:0000256" key="5">
    <source>
        <dbReference type="ARBA" id="ARBA00023136"/>
    </source>
</evidence>
<dbReference type="PANTHER" id="PTHR10057:SF0">
    <property type="entry name" value="TRANSLOCATOR PROTEIN"/>
    <property type="match status" value="1"/>
</dbReference>
<evidence type="ECO:0000256" key="6">
    <source>
        <dbReference type="SAM" id="Phobius"/>
    </source>
</evidence>
<feature type="transmembrane region" description="Helical" evidence="6">
    <location>
        <begin position="120"/>
        <end position="137"/>
    </location>
</feature>
<comment type="subcellular location">
    <subcellularLocation>
        <location evidence="1">Membrane</location>
        <topology evidence="1">Multi-pass membrane protein</topology>
    </subcellularLocation>
</comment>
<evidence type="ECO:0000256" key="3">
    <source>
        <dbReference type="ARBA" id="ARBA00022692"/>
    </source>
</evidence>
<proteinExistence type="inferred from homology"/>
<gene>
    <name evidence="7" type="primary">tspO</name>
    <name evidence="7" type="ORF">BFO01nite_53480</name>
</gene>
<organism evidence="7 8">
    <name type="scientific">Brevibacillus formosus</name>
    <dbReference type="NCBI Taxonomy" id="54913"/>
    <lineage>
        <taxon>Bacteria</taxon>
        <taxon>Bacillati</taxon>
        <taxon>Bacillota</taxon>
        <taxon>Bacilli</taxon>
        <taxon>Bacillales</taxon>
        <taxon>Paenibacillaceae</taxon>
        <taxon>Brevibacillus</taxon>
    </lineage>
</organism>
<dbReference type="Proteomes" id="UP000319498">
    <property type="component" value="Unassembled WGS sequence"/>
</dbReference>
<name>A0ABQ0TD71_9BACL</name>
<evidence type="ECO:0000256" key="4">
    <source>
        <dbReference type="ARBA" id="ARBA00022989"/>
    </source>
</evidence>